<dbReference type="AlphaFoldDB" id="A0A1Q5P4H3"/>
<gene>
    <name evidence="1" type="ORF">BLL40_05480</name>
</gene>
<accession>A0A1Q5P4H3</accession>
<reference evidence="1 2" key="1">
    <citation type="submission" date="2016-12" db="EMBL/GenBank/DDBJ databases">
        <title>Domibacillus sp. SAOS 44 whole genome sequencing.</title>
        <authorList>
            <person name="Verma A."/>
            <person name="Krishnamurthi S."/>
        </authorList>
    </citation>
    <scope>NUCLEOTIDE SEQUENCE [LARGE SCALE GENOMIC DNA]</scope>
    <source>
        <strain evidence="1 2">SAOS 44</strain>
    </source>
</reference>
<keyword evidence="2" id="KW-1185">Reference proteome</keyword>
<dbReference type="EMBL" id="MRWQ01000005">
    <property type="protein sequence ID" value="OKL37041.1"/>
    <property type="molecule type" value="Genomic_DNA"/>
</dbReference>
<comment type="caution">
    <text evidence="1">The sequence shown here is derived from an EMBL/GenBank/DDBJ whole genome shotgun (WGS) entry which is preliminary data.</text>
</comment>
<proteinExistence type="predicted"/>
<dbReference type="Proteomes" id="UP000186524">
    <property type="component" value="Unassembled WGS sequence"/>
</dbReference>
<evidence type="ECO:0000313" key="2">
    <source>
        <dbReference type="Proteomes" id="UP000186524"/>
    </source>
</evidence>
<sequence length="77" mass="9020">MINEFFFIEGKVLKDKLDEDQIKEQAAFWRDCADNSKDYTFMMSYIKLCAQLDEPIKTDILTATPDQVHNMCNGMMM</sequence>
<dbReference type="RefSeq" id="WP_073710922.1">
    <property type="nucleotide sequence ID" value="NZ_MRWQ01000005.1"/>
</dbReference>
<evidence type="ECO:0000313" key="1">
    <source>
        <dbReference type="EMBL" id="OKL37041.1"/>
    </source>
</evidence>
<protein>
    <submittedName>
        <fullName evidence="1">Uncharacterized protein</fullName>
    </submittedName>
</protein>
<name>A0A1Q5P4H3_9BACI</name>
<organism evidence="1 2">
    <name type="scientific">Domibacillus mangrovi</name>
    <dbReference type="NCBI Taxonomy" id="1714354"/>
    <lineage>
        <taxon>Bacteria</taxon>
        <taxon>Bacillati</taxon>
        <taxon>Bacillota</taxon>
        <taxon>Bacilli</taxon>
        <taxon>Bacillales</taxon>
        <taxon>Bacillaceae</taxon>
        <taxon>Domibacillus</taxon>
    </lineage>
</organism>
<dbReference type="OrthoDB" id="2977273at2"/>